<evidence type="ECO:0000256" key="1">
    <source>
        <dbReference type="SAM" id="MobiDB-lite"/>
    </source>
</evidence>
<dbReference type="RefSeq" id="XP_004181387.1">
    <property type="nucleotide sequence ID" value="XM_004181339.1"/>
</dbReference>
<feature type="region of interest" description="Disordered" evidence="1">
    <location>
        <begin position="128"/>
        <end position="231"/>
    </location>
</feature>
<name>I2H666_HENB6</name>
<dbReference type="HOGENOM" id="CLU_242780_0_0_1"/>
<feature type="region of interest" description="Disordered" evidence="1">
    <location>
        <begin position="1120"/>
        <end position="1144"/>
    </location>
</feature>
<dbReference type="GO" id="GO:0032012">
    <property type="term" value="P:regulation of ARF protein signal transduction"/>
    <property type="evidence" value="ECO:0007669"/>
    <property type="project" value="InterPro"/>
</dbReference>
<dbReference type="GO" id="GO:0005085">
    <property type="term" value="F:guanyl-nucleotide exchange factor activity"/>
    <property type="evidence" value="ECO:0007669"/>
    <property type="project" value="InterPro"/>
</dbReference>
<feature type="compositionally biased region" description="Polar residues" evidence="1">
    <location>
        <begin position="28"/>
        <end position="70"/>
    </location>
</feature>
<feature type="compositionally biased region" description="Low complexity" evidence="1">
    <location>
        <begin position="554"/>
        <end position="582"/>
    </location>
</feature>
<feature type="region of interest" description="Disordered" evidence="1">
    <location>
        <begin position="554"/>
        <end position="646"/>
    </location>
</feature>
<feature type="region of interest" description="Disordered" evidence="1">
    <location>
        <begin position="341"/>
        <end position="375"/>
    </location>
</feature>
<keyword evidence="4" id="KW-1185">Reference proteome</keyword>
<dbReference type="KEGG" id="tbl:TBLA_0F03300"/>
<feature type="compositionally biased region" description="Low complexity" evidence="1">
    <location>
        <begin position="16"/>
        <end position="27"/>
    </location>
</feature>
<dbReference type="InterPro" id="IPR023394">
    <property type="entry name" value="Sec7_C_sf"/>
</dbReference>
<gene>
    <name evidence="3" type="primary">TBLA0F03300</name>
    <name evidence="3" type="ORF">TBLA_0F03300</name>
</gene>
<sequence>MNRSFTSIIKSKFFQNNSNNDNNNINNYAPTTKTDTLPENTSEIDSQQQPSSSKPYIQPVVNTSGIKSRLNSNSSNTSSTNTNNSNSSSRGVSSNASNTVNKDTQSGNENKTATSNSNLFALFNNLTINTSPSNSRVTSTTTSISNSNTPLNSMSMSNTNSIVSKRNSQRDELNLQNKPLRNISTSPKRKTSPQSDSKIYSKHSIPNTNNKPGPSPISTSLAKNTVTNPTRPSRFRALRQKLSFPDMPFRSNNNTTSNINSANSSTNTSSSNIAGFNNSFTNTLNPISTQSPNRETKFFVSSPTLSEASSASVFPINLNENRLVDNTHLLSENNIPTIENIIDPPKKLSTPPSQAIKIPQTPLSSSNSNNNSKNPFIVDLEAQNNINITTPIATPNIAHTQPYNPSIISHRDRSSTGTDSIIGAHSMSSSSNIRCIPYTQNSTHLSSSIMLTSNKSSRCSNYSSISIPNSPSHYNVPLQGITNTNNSTSTNLTNEHISSYRTKNNLILEGGRKRSKTVDVFDYIKKNTNRSSISNVAPNQTSYYPSGLTTSITMNSNSSSNSNPTSCSNPSFNSNSNTTSKNNKLHSGNASTNASNLNMDTLSPLTRKSLDDSSIQATKKPAIETRNKTSLPTPSTSKLHSSTVTPTATPFATPISTPLNHNVNNTDVTTHFPPLKDVAPSALSYPKRPVRPHSKTVSSPNRFSMLLKRNTTKDLDFTKNLTSEFLEPDSSLSINENSNLQLNHFNTSTFPMSSSNMGTGKPLINPPSFPSSNNNSSYSLRRKRSSSLVNALSSFVNLRSYSSSSTRSQQYVPSKLRDPLENLPPPPEPKQNEAYDDYLLRISNYEKYIGIILIEKDDEYKKQCLHHFISKYFDFRKVPLDIALRELLMFLELPKETQQIDRLLIEFSNVYYICNSIYSTFFPWESKEQVYFLTFSLLILHTDYFNPNNKTKMAKEEFFDMVHGDTYSSGNLVPHGVVNYFFDNITSKESPKFEIICNKLNPYYDVFENTNISNDSNEFVNDTQGELKSETNSSIDNETFDKKYLVNMNSMINDDNTFSENNNNKDYSKSEEFDSNIIIYSPMELIKNKKVYLPNSNLNLSIINTNNTIATSTNNNITNTNPLTVTNTNNSSTTNLPPTNTSTGLWKNRSASSSISTYITGNNDSSNKNDIDIYSYILNDTLQDISMKWKVYKTWNKNEKYEDIFLNEHFDGDYITNLDKLDSHSTSPLPNPYLKLFSILNEVKGGYLKIKRNELNKFVSSTMSIDDFEIVNNNLEKENGKYLYLKIIQMGEIKEIIKSTGLTSNIYNKNNKKRRIFIILTTVAMFKFNIIDWIKPETIYDEITGNTNYIIEYDSTLMSTAKEIVNLSGIFATSSEDVGRFERHKTKQSQEHILYVYSNNNQKNIWYCTNLKESNTWKDSINLIGAHNGCDFYPDEFANQVILKRKISIDERINNLKIAEIYKRDNLIEDEKELSFYKYAIPIKAKTRRELEIHIKQVIAKMEWMLVELWRDMTYIYILKCLSQNNELQKEGTLTSDSASSHYDTIIDNKDLFTDKLYPPEAVIQDKILDNSSLSNEEQKYQDNSMENITSQDNQNKFFTNGTDYLFKDTNLTQCLPDDHSEEADVHWGANVQHPTDTSRKV</sequence>
<feature type="compositionally biased region" description="Polar residues" evidence="1">
    <location>
        <begin position="585"/>
        <end position="617"/>
    </location>
</feature>
<dbReference type="eggNOG" id="KOG0929">
    <property type="taxonomic scope" value="Eukaryota"/>
</dbReference>
<evidence type="ECO:0000313" key="4">
    <source>
        <dbReference type="Proteomes" id="UP000002866"/>
    </source>
</evidence>
<dbReference type="SUPFAM" id="SSF48425">
    <property type="entry name" value="Sec7 domain"/>
    <property type="match status" value="1"/>
</dbReference>
<evidence type="ECO:0000259" key="2">
    <source>
        <dbReference type="PROSITE" id="PS50190"/>
    </source>
</evidence>
<feature type="region of interest" description="Disordered" evidence="1">
    <location>
        <begin position="15"/>
        <end position="113"/>
    </location>
</feature>
<feature type="compositionally biased region" description="Low complexity" evidence="1">
    <location>
        <begin position="364"/>
        <end position="374"/>
    </location>
</feature>
<feature type="compositionally biased region" description="Low complexity" evidence="1">
    <location>
        <begin position="251"/>
        <end position="270"/>
    </location>
</feature>
<feature type="compositionally biased region" description="Polar residues" evidence="1">
    <location>
        <begin position="174"/>
        <end position="231"/>
    </location>
</feature>
<proteinExistence type="predicted"/>
<feature type="compositionally biased region" description="Low complexity" evidence="1">
    <location>
        <begin position="128"/>
        <end position="153"/>
    </location>
</feature>
<feature type="compositionally biased region" description="Low complexity" evidence="1">
    <location>
        <begin position="1120"/>
        <end position="1143"/>
    </location>
</feature>
<feature type="compositionally biased region" description="Low complexity" evidence="1">
    <location>
        <begin position="770"/>
        <end position="779"/>
    </location>
</feature>
<dbReference type="OrthoDB" id="430364at2759"/>
<feature type="compositionally biased region" description="Polar residues" evidence="1">
    <location>
        <begin position="154"/>
        <end position="166"/>
    </location>
</feature>
<dbReference type="EMBL" id="HE806321">
    <property type="protein sequence ID" value="CCH61868.1"/>
    <property type="molecule type" value="Genomic_DNA"/>
</dbReference>
<dbReference type="InterPro" id="IPR000904">
    <property type="entry name" value="Sec7_dom"/>
</dbReference>
<evidence type="ECO:0000313" key="3">
    <source>
        <dbReference type="EMBL" id="CCH61868.1"/>
    </source>
</evidence>
<dbReference type="Pfam" id="PF01369">
    <property type="entry name" value="Sec7"/>
    <property type="match status" value="1"/>
</dbReference>
<dbReference type="InterPro" id="IPR035999">
    <property type="entry name" value="Sec7_dom_sf"/>
</dbReference>
<reference evidence="3 4" key="1">
    <citation type="journal article" date="2011" name="Proc. Natl. Acad. Sci. U.S.A.">
        <title>Evolutionary erosion of yeast sex chromosomes by mating-type switching accidents.</title>
        <authorList>
            <person name="Gordon J.L."/>
            <person name="Armisen D."/>
            <person name="Proux-Wera E."/>
            <person name="Oheigeartaigh S.S."/>
            <person name="Byrne K.P."/>
            <person name="Wolfe K.H."/>
        </authorList>
    </citation>
    <scope>NUCLEOTIDE SEQUENCE [LARGE SCALE GENOMIC DNA]</scope>
    <source>
        <strain evidence="4">ATCC 34711 / CBS 6284 / DSM 70876 / NBRC 10599 / NRRL Y-10934 / UCD 77-7</strain>
    </source>
</reference>
<feature type="domain" description="SEC7" evidence="2">
    <location>
        <begin position="777"/>
        <end position="988"/>
    </location>
</feature>
<feature type="region of interest" description="Disordered" evidence="1">
    <location>
        <begin position="245"/>
        <end position="270"/>
    </location>
</feature>
<dbReference type="SMART" id="SM00222">
    <property type="entry name" value="Sec7"/>
    <property type="match status" value="1"/>
</dbReference>
<protein>
    <recommendedName>
        <fullName evidence="2">SEC7 domain-containing protein</fullName>
    </recommendedName>
</protein>
<dbReference type="PANTHER" id="PTHR10663">
    <property type="entry name" value="GUANYL-NUCLEOTIDE EXCHANGE FACTOR"/>
    <property type="match status" value="1"/>
</dbReference>
<dbReference type="GeneID" id="14496977"/>
<dbReference type="Gene3D" id="1.10.1000.11">
    <property type="entry name" value="Arf Nucleotide-binding Site Opener,domain 2"/>
    <property type="match status" value="1"/>
</dbReference>
<organism evidence="3 4">
    <name type="scientific">Henningerozyma blattae (strain ATCC 34711 / CBS 6284 / DSM 70876 / NBRC 10599 / NRRL Y-10934 / UCD 77-7)</name>
    <name type="common">Yeast</name>
    <name type="synonym">Tetrapisispora blattae</name>
    <dbReference type="NCBI Taxonomy" id="1071380"/>
    <lineage>
        <taxon>Eukaryota</taxon>
        <taxon>Fungi</taxon>
        <taxon>Dikarya</taxon>
        <taxon>Ascomycota</taxon>
        <taxon>Saccharomycotina</taxon>
        <taxon>Saccharomycetes</taxon>
        <taxon>Saccharomycetales</taxon>
        <taxon>Saccharomycetaceae</taxon>
        <taxon>Henningerozyma</taxon>
    </lineage>
</organism>
<feature type="region of interest" description="Disordered" evidence="1">
    <location>
        <begin position="751"/>
        <end position="780"/>
    </location>
</feature>
<dbReference type="PANTHER" id="PTHR10663:SF405">
    <property type="entry name" value="ARF GUANINE NUCLEOTIDE EXCHANGE FACTOR SYT1"/>
    <property type="match status" value="1"/>
</dbReference>
<feature type="compositionally biased region" description="Low complexity" evidence="1">
    <location>
        <begin position="71"/>
        <end position="99"/>
    </location>
</feature>
<dbReference type="PROSITE" id="PS50190">
    <property type="entry name" value="SEC7"/>
    <property type="match status" value="1"/>
</dbReference>
<accession>I2H666</accession>
<dbReference type="Proteomes" id="UP000002866">
    <property type="component" value="Chromosome 6"/>
</dbReference>
<feature type="compositionally biased region" description="Polar residues" evidence="1">
    <location>
        <begin position="100"/>
        <end position="113"/>
    </location>
</feature>
<dbReference type="InParanoid" id="I2H666"/>
<feature type="region of interest" description="Disordered" evidence="1">
    <location>
        <begin position="806"/>
        <end position="832"/>
    </location>
</feature>
<feature type="compositionally biased region" description="Polar residues" evidence="1">
    <location>
        <begin position="628"/>
        <end position="640"/>
    </location>
</feature>